<evidence type="ECO:0000313" key="2">
    <source>
        <dbReference type="EMBL" id="XBS47571.1"/>
    </source>
</evidence>
<sequence length="436" mass="49808">MFHTINPIYSPESIAFQNDRFHREMTAIIDKYRTSSDGNARTELEIAVAKCIKDNTNISFDITVADMPMMTEPPHIDKNSPLLEGYGWKDTTLSKRSLADIRKSQDKEVRAFLDPNASWVDGYLADLPPIKMYLNAPMIYGNKGLLYKIFDGREYSSPEISAIILHEVGHVWSFYEHLIRFRTTNQILITLARELDGTQDHGRREMIIKEAGEMLSLQNVDATDLSNKNNTTVYTVIITNLARKNRSQSGVEGYDINSFEALSDQFATRHGAGKDLVTALDKMYKGTIYRRGWAGYFFLEFVKLAVLALGVFEIATGQLYGAYTTFALLAGLLLADSHHDWYDKAGARFTRIRNQLVEELKDPTLPKEDSARIRQDIDIIDETNKKFKDHTQLVGLVYDYLIPSGVNKRKQIEFQQSLEEMASNKLFYYANKFRNA</sequence>
<keyword evidence="1" id="KW-0472">Membrane</keyword>
<evidence type="ECO:0000256" key="1">
    <source>
        <dbReference type="SAM" id="Phobius"/>
    </source>
</evidence>
<keyword evidence="1" id="KW-1133">Transmembrane helix</keyword>
<keyword evidence="1" id="KW-0812">Transmembrane</keyword>
<gene>
    <name evidence="2" type="ORF">SURPRISE13_193</name>
</gene>
<accession>A0AAU7PF14</accession>
<organism evidence="2">
    <name type="scientific">Burkholderia phage vB_BgluM-SURPRISE13</name>
    <dbReference type="NCBI Taxonomy" id="3159457"/>
    <lineage>
        <taxon>Viruses</taxon>
    </lineage>
</organism>
<dbReference type="EMBL" id="PP856017">
    <property type="protein sequence ID" value="XBS47571.1"/>
    <property type="molecule type" value="Genomic_DNA"/>
</dbReference>
<protein>
    <recommendedName>
        <fullName evidence="3">Virion structural protein</fullName>
    </recommendedName>
</protein>
<evidence type="ECO:0008006" key="3">
    <source>
        <dbReference type="Google" id="ProtNLM"/>
    </source>
</evidence>
<reference evidence="2" key="1">
    <citation type="submission" date="2024-05" db="EMBL/GenBank/DDBJ databases">
        <title>Isolation and characterization of the novel Burkholderia jumbo bacteriophage Surprise13.</title>
        <authorList>
            <person name="Supina B.S.I."/>
            <person name="Dennis J."/>
        </authorList>
    </citation>
    <scope>NUCLEOTIDE SEQUENCE</scope>
</reference>
<feature type="transmembrane region" description="Helical" evidence="1">
    <location>
        <begin position="318"/>
        <end position="335"/>
    </location>
</feature>
<proteinExistence type="predicted"/>
<feature type="transmembrane region" description="Helical" evidence="1">
    <location>
        <begin position="293"/>
        <end position="312"/>
    </location>
</feature>
<name>A0AAU7PF14_9VIRU</name>